<evidence type="ECO:0000256" key="5">
    <source>
        <dbReference type="ARBA" id="ARBA00023027"/>
    </source>
</evidence>
<organism evidence="7 8">
    <name type="scientific">Vermiconidia calcicola</name>
    <dbReference type="NCBI Taxonomy" id="1690605"/>
    <lineage>
        <taxon>Eukaryota</taxon>
        <taxon>Fungi</taxon>
        <taxon>Dikarya</taxon>
        <taxon>Ascomycota</taxon>
        <taxon>Pezizomycotina</taxon>
        <taxon>Dothideomycetes</taxon>
        <taxon>Dothideomycetidae</taxon>
        <taxon>Mycosphaerellales</taxon>
        <taxon>Extremaceae</taxon>
        <taxon>Vermiconidia</taxon>
    </lineage>
</organism>
<protein>
    <submittedName>
        <fullName evidence="7">Glutamine-dependent NAD(+) synthetase</fullName>
        <ecNumber evidence="7">6.3.5.1</ecNumber>
    </submittedName>
</protein>
<reference evidence="7 8" key="1">
    <citation type="submission" date="2023-06" db="EMBL/GenBank/DDBJ databases">
        <title>Black Yeasts Isolated from many extreme environments.</title>
        <authorList>
            <person name="Coleine C."/>
            <person name="Stajich J.E."/>
            <person name="Selbmann L."/>
        </authorList>
    </citation>
    <scope>NUCLEOTIDE SEQUENCE [LARGE SCALE GENOMIC DNA]</scope>
    <source>
        <strain evidence="7 8">CCFEE 5887</strain>
    </source>
</reference>
<keyword evidence="8" id="KW-1185">Reference proteome</keyword>
<dbReference type="GO" id="GO:0003952">
    <property type="term" value="F:NAD+ synthase (glutamine-hydrolyzing) activity"/>
    <property type="evidence" value="ECO:0007669"/>
    <property type="project" value="UniProtKB-EC"/>
</dbReference>
<evidence type="ECO:0000256" key="3">
    <source>
        <dbReference type="ARBA" id="ARBA00022741"/>
    </source>
</evidence>
<dbReference type="PANTHER" id="PTHR23090">
    <property type="entry name" value="NH 3 /GLUTAMINE-DEPENDENT NAD + SYNTHETASE"/>
    <property type="match status" value="1"/>
</dbReference>
<dbReference type="GO" id="GO:0005524">
    <property type="term" value="F:ATP binding"/>
    <property type="evidence" value="ECO:0007669"/>
    <property type="project" value="UniProtKB-KW"/>
</dbReference>
<dbReference type="InterPro" id="IPR022310">
    <property type="entry name" value="NAD/GMP_synthase"/>
</dbReference>
<gene>
    <name evidence="7" type="primary">QNS1_1</name>
    <name evidence="7" type="ORF">LTR25_007609</name>
</gene>
<evidence type="ECO:0000259" key="6">
    <source>
        <dbReference type="Pfam" id="PF02540"/>
    </source>
</evidence>
<dbReference type="Proteomes" id="UP001345827">
    <property type="component" value="Unassembled WGS sequence"/>
</dbReference>
<keyword evidence="2 7" id="KW-0436">Ligase</keyword>
<proteinExistence type="predicted"/>
<dbReference type="Gene3D" id="3.40.50.620">
    <property type="entry name" value="HUPs"/>
    <property type="match status" value="1"/>
</dbReference>
<dbReference type="GO" id="GO:0009435">
    <property type="term" value="P:NAD+ biosynthetic process"/>
    <property type="evidence" value="ECO:0007669"/>
    <property type="project" value="InterPro"/>
</dbReference>
<keyword evidence="4" id="KW-0067">ATP-binding</keyword>
<dbReference type="GO" id="GO:0005737">
    <property type="term" value="C:cytoplasm"/>
    <property type="evidence" value="ECO:0007669"/>
    <property type="project" value="InterPro"/>
</dbReference>
<comment type="pathway">
    <text evidence="1">Cofactor biosynthesis; NAD(+) biosynthesis.</text>
</comment>
<dbReference type="Pfam" id="PF02540">
    <property type="entry name" value="NAD_synthase"/>
    <property type="match status" value="1"/>
</dbReference>
<evidence type="ECO:0000313" key="8">
    <source>
        <dbReference type="Proteomes" id="UP001345827"/>
    </source>
</evidence>
<feature type="domain" description="NAD/GMP synthase" evidence="6">
    <location>
        <begin position="2"/>
        <end position="88"/>
    </location>
</feature>
<dbReference type="PANTHER" id="PTHR23090:SF9">
    <property type="entry name" value="GLUTAMINE-DEPENDENT NAD(+) SYNTHETASE"/>
    <property type="match status" value="1"/>
</dbReference>
<accession>A0AAV9PZW6</accession>
<dbReference type="GO" id="GO:0004359">
    <property type="term" value="F:glutaminase activity"/>
    <property type="evidence" value="ECO:0007669"/>
    <property type="project" value="InterPro"/>
</dbReference>
<dbReference type="EMBL" id="JAXLQG010000014">
    <property type="protein sequence ID" value="KAK5532905.1"/>
    <property type="molecule type" value="Genomic_DNA"/>
</dbReference>
<evidence type="ECO:0000256" key="4">
    <source>
        <dbReference type="ARBA" id="ARBA00022840"/>
    </source>
</evidence>
<comment type="caution">
    <text evidence="7">The sequence shown here is derived from an EMBL/GenBank/DDBJ whole genome shotgun (WGS) entry which is preliminary data.</text>
</comment>
<evidence type="ECO:0000256" key="1">
    <source>
        <dbReference type="ARBA" id="ARBA00004790"/>
    </source>
</evidence>
<evidence type="ECO:0000256" key="2">
    <source>
        <dbReference type="ARBA" id="ARBA00022598"/>
    </source>
</evidence>
<dbReference type="InterPro" id="IPR014729">
    <property type="entry name" value="Rossmann-like_a/b/a_fold"/>
</dbReference>
<dbReference type="SUPFAM" id="SSF52402">
    <property type="entry name" value="Adenine nucleotide alpha hydrolases-like"/>
    <property type="match status" value="1"/>
</dbReference>
<dbReference type="EC" id="6.3.5.1" evidence="7"/>
<dbReference type="InterPro" id="IPR003694">
    <property type="entry name" value="NAD_synthase"/>
</dbReference>
<sequence length="99" mass="10841">MSSANVDEALRGYLTKYDCSSGDIAPLGSISKSDAKAFLAWAREKWDMPIITEFLEARPSAELLPLSAGEQDDESESEMGLTYDELSTFGVLRKGAFKI</sequence>
<evidence type="ECO:0000313" key="7">
    <source>
        <dbReference type="EMBL" id="KAK5532905.1"/>
    </source>
</evidence>
<dbReference type="AlphaFoldDB" id="A0AAV9PZW6"/>
<keyword evidence="5" id="KW-0520">NAD</keyword>
<keyword evidence="3" id="KW-0547">Nucleotide-binding</keyword>
<name>A0AAV9PZW6_9PEZI</name>